<evidence type="ECO:0000313" key="2">
    <source>
        <dbReference type="Proteomes" id="UP001152607"/>
    </source>
</evidence>
<name>A0A9W4XMX6_9PLEO</name>
<accession>A0A9W4XMX6</accession>
<evidence type="ECO:0000313" key="1">
    <source>
        <dbReference type="EMBL" id="CAI6334370.1"/>
    </source>
</evidence>
<reference evidence="1" key="1">
    <citation type="submission" date="2023-01" db="EMBL/GenBank/DDBJ databases">
        <authorList>
            <person name="Van Ghelder C."/>
            <person name="Rancurel C."/>
        </authorList>
    </citation>
    <scope>NUCLEOTIDE SEQUENCE</scope>
    <source>
        <strain evidence="1">CNCM I-4278</strain>
    </source>
</reference>
<dbReference type="AlphaFoldDB" id="A0A9W4XMX6"/>
<protein>
    <submittedName>
        <fullName evidence="1">Uncharacterized protein</fullName>
    </submittedName>
</protein>
<organism evidence="1 2">
    <name type="scientific">Periconia digitata</name>
    <dbReference type="NCBI Taxonomy" id="1303443"/>
    <lineage>
        <taxon>Eukaryota</taxon>
        <taxon>Fungi</taxon>
        <taxon>Dikarya</taxon>
        <taxon>Ascomycota</taxon>
        <taxon>Pezizomycotina</taxon>
        <taxon>Dothideomycetes</taxon>
        <taxon>Pleosporomycetidae</taxon>
        <taxon>Pleosporales</taxon>
        <taxon>Massarineae</taxon>
        <taxon>Periconiaceae</taxon>
        <taxon>Periconia</taxon>
    </lineage>
</organism>
<comment type="caution">
    <text evidence="1">The sequence shown here is derived from an EMBL/GenBank/DDBJ whole genome shotgun (WGS) entry which is preliminary data.</text>
</comment>
<proteinExistence type="predicted"/>
<dbReference type="EMBL" id="CAOQHR010000005">
    <property type="protein sequence ID" value="CAI6334370.1"/>
    <property type="molecule type" value="Genomic_DNA"/>
</dbReference>
<gene>
    <name evidence="1" type="ORF">PDIGIT_LOCUS7427</name>
</gene>
<keyword evidence="2" id="KW-1185">Reference proteome</keyword>
<sequence length="91" mass="9982">MAKGEGRPFCSVADTYMYPNFPRRCNGISAELDTNLCSSASSTSLFPSIHSPFPFLESLLLAPTDANATSHTTPFFISQNITEHHEENSVQ</sequence>
<dbReference type="Proteomes" id="UP001152607">
    <property type="component" value="Unassembled WGS sequence"/>
</dbReference>